<name>A0A5B8K5F2_9MOLU</name>
<feature type="coiled-coil region" evidence="1">
    <location>
        <begin position="57"/>
        <end position="84"/>
    </location>
</feature>
<evidence type="ECO:0000256" key="2">
    <source>
        <dbReference type="SAM" id="MobiDB-lite"/>
    </source>
</evidence>
<evidence type="ECO:0000313" key="4">
    <source>
        <dbReference type="Proteomes" id="UP000317512"/>
    </source>
</evidence>
<evidence type="ECO:0000256" key="1">
    <source>
        <dbReference type="SAM" id="Coils"/>
    </source>
</evidence>
<dbReference type="Proteomes" id="UP000317512">
    <property type="component" value="Chromosome"/>
</dbReference>
<proteinExistence type="predicted"/>
<feature type="compositionally biased region" description="Basic and acidic residues" evidence="2">
    <location>
        <begin position="466"/>
        <end position="483"/>
    </location>
</feature>
<feature type="compositionally biased region" description="Low complexity" evidence="2">
    <location>
        <begin position="433"/>
        <end position="450"/>
    </location>
</feature>
<keyword evidence="1" id="KW-0175">Coiled coil</keyword>
<feature type="coiled-coil region" evidence="1">
    <location>
        <begin position="130"/>
        <end position="217"/>
    </location>
</feature>
<evidence type="ECO:0000313" key="3">
    <source>
        <dbReference type="EMBL" id="QDY88215.1"/>
    </source>
</evidence>
<feature type="compositionally biased region" description="Polar residues" evidence="2">
    <location>
        <begin position="541"/>
        <end position="557"/>
    </location>
</feature>
<feature type="compositionally biased region" description="Basic and acidic residues" evidence="2">
    <location>
        <begin position="558"/>
        <end position="569"/>
    </location>
</feature>
<sequence>MKEVKMSGNNKKKKKKKYLAILAILLLSGTLVGATTAIIVHSQKNNKNSWLNKPSDDIELLDKLKNLKNDLEEYKNSLVNSGNQSVNDISSLIEEVKNIIEIYSNKNALNTEDKDLLNKKYNEFIISFNNIKYKNNKSELDKKIDYLEKEIFNSNNRETNNNSSLDKIIEELNKTKEEFNKLPNENINNNSETNRKVEELNNKIDNLIKEFDFNKNNNNSKTSQEDLELEKSKSSIVVKDSSSLDHLSSLTTNDFEVFTTSDKKDNFIYEVTRVTINNNMDRVIVEAKITAKDNDNLTPATITNEFNSEKNNLDDSLNKRDELIEILKNATVEIEYVGEIGKSEIYLPSLSSEEIKKLFEIVDKPLDKRTNKVIDDVISSIIKVESSDNSAKITVLIKSLIYPDIFDTVKVIQTGFKDHLENIQESTEEENLPENTESSNSPDSNTTSDNGINSKDENVGSVDENIEVKEENENSDGNKKDESEILEDNNSVTTDQNNDDNSIDNTDISKDENLGVVGETTVEEDDNTNSDGNKKDESEISGDNNSATTDQNNNTPLDKTKENDNDNIKNNSKDILEEAVRKVNNLTVIRVEFQDETKQNLDDAKNILSQESPTLESITSQTNSINDLLNRMKLKEDEINNAAAEYNEALSDYDNYMEEYKSNQKAIWEINEILVEAKRQYKLFINNPYLTVEKINELKNSLINAKEKVVKKQMFVERYAKEIIDSYETWINSIKPRISGLNLNELQTFKLINNHYESFKQEYDQLFLKENLTRIQDIIDLEGKIFLLTLNYEVEEVIKIEDLMYVIKSDSDYKNVNYQQYRNRLDKTMTKLESLIHNEINKLSNGRFNKEESISGFSYYLENLTNEFKSFKNDVSKSN</sequence>
<protein>
    <submittedName>
        <fullName evidence="3">Uncharacterized protein</fullName>
    </submittedName>
</protein>
<feature type="coiled-coil region" evidence="1">
    <location>
        <begin position="625"/>
        <end position="663"/>
    </location>
</feature>
<organism evidence="3 4">
    <name type="scientific">Mycoplasma anserisalpingitidis</name>
    <dbReference type="NCBI Taxonomy" id="519450"/>
    <lineage>
        <taxon>Bacteria</taxon>
        <taxon>Bacillati</taxon>
        <taxon>Mycoplasmatota</taxon>
        <taxon>Mollicutes</taxon>
        <taxon>Mycoplasmataceae</taxon>
        <taxon>Mycoplasma</taxon>
    </lineage>
</organism>
<dbReference type="AlphaFoldDB" id="A0A5B8K5F2"/>
<dbReference type="RefSeq" id="WP_146308677.1">
    <property type="nucleotide sequence ID" value="NZ_CP041663.1"/>
</dbReference>
<accession>A0A5B8K5F2</accession>
<gene>
    <name evidence="3" type="ORF">FOY43_00855</name>
</gene>
<reference evidence="4" key="1">
    <citation type="submission" date="2019-07" db="EMBL/GenBank/DDBJ databases">
        <title>Complete genome sequences of three Mycoplasma sp. 1220 strains.</title>
        <authorList>
            <person name="Grozner D."/>
            <person name="Forro B."/>
            <person name="Kovacs A.B."/>
            <person name="Marton S."/>
            <person name="Banyai K."/>
            <person name="Kreizinger Z."/>
            <person name="Sulyok K.M."/>
            <person name="Gyuranecz M."/>
        </authorList>
    </citation>
    <scope>NUCLEOTIDE SEQUENCE [LARGE SCALE GENOMIC DNA]</scope>
    <source>
        <strain evidence="4">MYCAV93</strain>
    </source>
</reference>
<dbReference type="EMBL" id="CP041663">
    <property type="protein sequence ID" value="QDY88215.1"/>
    <property type="molecule type" value="Genomic_DNA"/>
</dbReference>
<feature type="region of interest" description="Disordered" evidence="2">
    <location>
        <begin position="424"/>
        <end position="569"/>
    </location>
</feature>